<accession>A0ACC0AWX7</accession>
<evidence type="ECO:0000313" key="2">
    <source>
        <dbReference type="Proteomes" id="UP001060085"/>
    </source>
</evidence>
<dbReference type="Proteomes" id="UP001060085">
    <property type="component" value="Linkage Group LG05"/>
</dbReference>
<organism evidence="1 2">
    <name type="scientific">Catharanthus roseus</name>
    <name type="common">Madagascar periwinkle</name>
    <name type="synonym">Vinca rosea</name>
    <dbReference type="NCBI Taxonomy" id="4058"/>
    <lineage>
        <taxon>Eukaryota</taxon>
        <taxon>Viridiplantae</taxon>
        <taxon>Streptophyta</taxon>
        <taxon>Embryophyta</taxon>
        <taxon>Tracheophyta</taxon>
        <taxon>Spermatophyta</taxon>
        <taxon>Magnoliopsida</taxon>
        <taxon>eudicotyledons</taxon>
        <taxon>Gunneridae</taxon>
        <taxon>Pentapetalae</taxon>
        <taxon>asterids</taxon>
        <taxon>lamiids</taxon>
        <taxon>Gentianales</taxon>
        <taxon>Apocynaceae</taxon>
        <taxon>Rauvolfioideae</taxon>
        <taxon>Vinceae</taxon>
        <taxon>Catharanthinae</taxon>
        <taxon>Catharanthus</taxon>
    </lineage>
</organism>
<evidence type="ECO:0000313" key="1">
    <source>
        <dbReference type="EMBL" id="KAI5663953.1"/>
    </source>
</evidence>
<keyword evidence="2" id="KW-1185">Reference proteome</keyword>
<proteinExistence type="predicted"/>
<sequence>MWNIEKLLVMKIRVNVVHTFFPNLEEMERILKLGPWCFNNDLLALQHWERTKEFRDKSFKENIEKLRVMKIRVNVVHIFFPNLEEMERILKLGPWCFNNDLLALQHWERMKEFTDKYFKEVSFWIHISSLLVECFTKEMGLKLVDRFGRSTDIQIREFTEDEGHILKNCAEAPKDISEEEQEDLRYDSLLAVDYEKSVSSASCSSKVDMEWEKKTSGLIGSSLMGNVQIEEKGQPSKGNGSSRKRKKFKKTPHSSSVDRMEEA</sequence>
<reference evidence="2" key="1">
    <citation type="journal article" date="2023" name="Nat. Plants">
        <title>Single-cell RNA sequencing provides a high-resolution roadmap for understanding the multicellular compartmentation of specialized metabolism.</title>
        <authorList>
            <person name="Sun S."/>
            <person name="Shen X."/>
            <person name="Li Y."/>
            <person name="Li Y."/>
            <person name="Wang S."/>
            <person name="Li R."/>
            <person name="Zhang H."/>
            <person name="Shen G."/>
            <person name="Guo B."/>
            <person name="Wei J."/>
            <person name="Xu J."/>
            <person name="St-Pierre B."/>
            <person name="Chen S."/>
            <person name="Sun C."/>
        </authorList>
    </citation>
    <scope>NUCLEOTIDE SEQUENCE [LARGE SCALE GENOMIC DNA]</scope>
</reference>
<gene>
    <name evidence="1" type="ORF">M9H77_23276</name>
</gene>
<name>A0ACC0AWX7_CATRO</name>
<protein>
    <submittedName>
        <fullName evidence="1">Uncharacterized protein</fullName>
    </submittedName>
</protein>
<dbReference type="EMBL" id="CM044705">
    <property type="protein sequence ID" value="KAI5663953.1"/>
    <property type="molecule type" value="Genomic_DNA"/>
</dbReference>
<comment type="caution">
    <text evidence="1">The sequence shown here is derived from an EMBL/GenBank/DDBJ whole genome shotgun (WGS) entry which is preliminary data.</text>
</comment>